<dbReference type="Gene3D" id="3.40.190.10">
    <property type="entry name" value="Periplasmic binding protein-like II"/>
    <property type="match status" value="2"/>
</dbReference>
<sequence>MQRLARWSVGVAGLLALTLTAACGGSDTGQAVDANELTVQTNWTSGGQESVPLKAALEAFTAETGIKVKLLESGDDLNQVYETALLAKKEADVLLVGLLEKQLDWVKNGAVVPVEQYVDQWGLTIPATALADWKDADGHLRAFPYAGFTWPWWYNKALFDKHGVPLPQTVDELIAAVQKLSAKGVGGVAIGGNDWSGQKIFLQILESYLTPDAAKEIFAKGGLCANPQAMKGVDLFVKLRDAGVFVKGAEGLTADQATALYMSGKAAIAPIGSWSYPTADQAVVGTTTLGGFPVPDGGTYAKPTAYTGSTSAGWWVSPNGQQKLSSVEKLIKFMYRTDVLNSMLKGGVVPAAMDGVDSSAVTVPLLKQSVDALPKAVDFTVMPDLYVPADVGNPMYRATSIAYTAGNDAQKICTTIDAVYQAAK</sequence>
<dbReference type="Proteomes" id="UP000553957">
    <property type="component" value="Unassembled WGS sequence"/>
</dbReference>
<proteinExistence type="predicted"/>
<accession>A0A7Y4P1Z0</accession>
<protein>
    <submittedName>
        <fullName evidence="3">Carbohydrate ABC transporter substrate-binding protein</fullName>
    </submittedName>
    <submittedName>
        <fullName evidence="2">Multiple sugar transport system substrate-binding protein</fullName>
    </submittedName>
</protein>
<organism evidence="3 4">
    <name type="scientific">Kribbella sandramycini</name>
    <dbReference type="NCBI Taxonomy" id="60450"/>
    <lineage>
        <taxon>Bacteria</taxon>
        <taxon>Bacillati</taxon>
        <taxon>Actinomycetota</taxon>
        <taxon>Actinomycetes</taxon>
        <taxon>Propionibacteriales</taxon>
        <taxon>Kribbellaceae</taxon>
        <taxon>Kribbella</taxon>
    </lineage>
</organism>
<reference evidence="3 4" key="1">
    <citation type="submission" date="2020-05" db="EMBL/GenBank/DDBJ databases">
        <title>Genome sequence of Kribbella sandramycini ATCC 39419.</title>
        <authorList>
            <person name="Maclea K.S."/>
            <person name="Fair J.L."/>
        </authorList>
    </citation>
    <scope>NUCLEOTIDE SEQUENCE [LARGE SCALE GENOMIC DNA]</scope>
    <source>
        <strain evidence="3 4">ATCC 39419</strain>
    </source>
</reference>
<dbReference type="RefSeq" id="WP_171678030.1">
    <property type="nucleotide sequence ID" value="NZ_BAAAGT010000008.1"/>
</dbReference>
<feature type="signal peptide" evidence="1">
    <location>
        <begin position="1"/>
        <end position="21"/>
    </location>
</feature>
<dbReference type="SUPFAM" id="SSF53850">
    <property type="entry name" value="Periplasmic binding protein-like II"/>
    <property type="match status" value="1"/>
</dbReference>
<evidence type="ECO:0000313" key="5">
    <source>
        <dbReference type="Proteomes" id="UP000553957"/>
    </source>
</evidence>
<dbReference type="PANTHER" id="PTHR43649">
    <property type="entry name" value="ARABINOSE-BINDING PROTEIN-RELATED"/>
    <property type="match status" value="1"/>
</dbReference>
<dbReference type="Proteomes" id="UP000534306">
    <property type="component" value="Unassembled WGS sequence"/>
</dbReference>
<feature type="chain" id="PRO_5038315489" evidence="1">
    <location>
        <begin position="22"/>
        <end position="424"/>
    </location>
</feature>
<dbReference type="PANTHER" id="PTHR43649:SF30">
    <property type="entry name" value="ABC TRANSPORTER SUBSTRATE-BINDING PROTEIN"/>
    <property type="match status" value="1"/>
</dbReference>
<keyword evidence="2" id="KW-0762">Sugar transport</keyword>
<name>A0A7Y4P1Z0_9ACTN</name>
<evidence type="ECO:0000313" key="3">
    <source>
        <dbReference type="EMBL" id="NOL44792.1"/>
    </source>
</evidence>
<evidence type="ECO:0000313" key="4">
    <source>
        <dbReference type="Proteomes" id="UP000534306"/>
    </source>
</evidence>
<keyword evidence="1" id="KW-0732">Signal</keyword>
<keyword evidence="4" id="KW-1185">Reference proteome</keyword>
<dbReference type="EMBL" id="JACHKF010000001">
    <property type="protein sequence ID" value="MBB6567074.1"/>
    <property type="molecule type" value="Genomic_DNA"/>
</dbReference>
<dbReference type="InterPro" id="IPR050490">
    <property type="entry name" value="Bact_solute-bd_prot1"/>
</dbReference>
<dbReference type="EMBL" id="JABJRC010000009">
    <property type="protein sequence ID" value="NOL44792.1"/>
    <property type="molecule type" value="Genomic_DNA"/>
</dbReference>
<dbReference type="Pfam" id="PF13416">
    <property type="entry name" value="SBP_bac_8"/>
    <property type="match status" value="1"/>
</dbReference>
<evidence type="ECO:0000256" key="1">
    <source>
        <dbReference type="SAM" id="SignalP"/>
    </source>
</evidence>
<evidence type="ECO:0000313" key="2">
    <source>
        <dbReference type="EMBL" id="MBB6567074.1"/>
    </source>
</evidence>
<gene>
    <name evidence="2" type="ORF">HNR71_002711</name>
    <name evidence="3" type="ORF">HPO96_31530</name>
</gene>
<dbReference type="AlphaFoldDB" id="A0A7Y4P1Z0"/>
<dbReference type="InterPro" id="IPR006059">
    <property type="entry name" value="SBP"/>
</dbReference>
<dbReference type="PROSITE" id="PS51257">
    <property type="entry name" value="PROKAR_LIPOPROTEIN"/>
    <property type="match status" value="1"/>
</dbReference>
<keyword evidence="2" id="KW-0813">Transport</keyword>
<comment type="caution">
    <text evidence="3">The sequence shown here is derived from an EMBL/GenBank/DDBJ whole genome shotgun (WGS) entry which is preliminary data.</text>
</comment>
<reference evidence="2 5" key="2">
    <citation type="submission" date="2020-08" db="EMBL/GenBank/DDBJ databases">
        <title>Sequencing the genomes of 1000 actinobacteria strains.</title>
        <authorList>
            <person name="Klenk H.-P."/>
        </authorList>
    </citation>
    <scope>NUCLEOTIDE SEQUENCE [LARGE SCALE GENOMIC DNA]</scope>
    <source>
        <strain evidence="2 5">DSM 15626</strain>
    </source>
</reference>